<name>A0A0D7EV93_RHOPL</name>
<organism evidence="1 2">
    <name type="scientific">Rhodopseudomonas palustris</name>
    <dbReference type="NCBI Taxonomy" id="1076"/>
    <lineage>
        <taxon>Bacteria</taxon>
        <taxon>Pseudomonadati</taxon>
        <taxon>Pseudomonadota</taxon>
        <taxon>Alphaproteobacteria</taxon>
        <taxon>Hyphomicrobiales</taxon>
        <taxon>Nitrobacteraceae</taxon>
        <taxon>Rhodopseudomonas</taxon>
    </lineage>
</organism>
<accession>A0A0D7EV93</accession>
<dbReference type="Proteomes" id="UP000032515">
    <property type="component" value="Unassembled WGS sequence"/>
</dbReference>
<sequence>MDPAESGATFAHGAAALDCSTCAEIFLGRCAACERRCNPAEAAEDPLKSATLRGWIAGLPDRAGVGPARQKSLAQLLEDVPPR</sequence>
<dbReference type="PATRIC" id="fig|1076.23.peg.1232"/>
<proteinExistence type="predicted"/>
<comment type="caution">
    <text evidence="1">The sequence shown here is derived from an EMBL/GenBank/DDBJ whole genome shotgun (WGS) entry which is preliminary data.</text>
</comment>
<evidence type="ECO:0000313" key="1">
    <source>
        <dbReference type="EMBL" id="KIZ44744.1"/>
    </source>
</evidence>
<dbReference type="AlphaFoldDB" id="A0A0D7EV93"/>
<reference evidence="1 2" key="1">
    <citation type="submission" date="2014-11" db="EMBL/GenBank/DDBJ databases">
        <title>Genomics and ecophysiology of heterotrophic nitrogen fixing bacteria isolated from estuarine surface water.</title>
        <authorList>
            <person name="Bentzon-Tilia M."/>
            <person name="Severin I."/>
            <person name="Hansen L.H."/>
            <person name="Riemann L."/>
        </authorList>
    </citation>
    <scope>NUCLEOTIDE SEQUENCE [LARGE SCALE GENOMIC DNA]</scope>
    <source>
        <strain evidence="1 2">BAL398</strain>
    </source>
</reference>
<protein>
    <submittedName>
        <fullName evidence="1">Uncharacterized protein</fullName>
    </submittedName>
</protein>
<dbReference type="RefSeq" id="WP_044409136.1">
    <property type="nucleotide sequence ID" value="NZ_JXXE01000179.1"/>
</dbReference>
<dbReference type="EMBL" id="JXXE01000179">
    <property type="protein sequence ID" value="KIZ44744.1"/>
    <property type="molecule type" value="Genomic_DNA"/>
</dbReference>
<evidence type="ECO:0000313" key="2">
    <source>
        <dbReference type="Proteomes" id="UP000032515"/>
    </source>
</evidence>
<gene>
    <name evidence="1" type="ORF">OO17_09415</name>
</gene>